<organism evidence="1 2">
    <name type="scientific">Cronobacter phage CR8</name>
    <dbReference type="NCBI Taxonomy" id="1327934"/>
    <lineage>
        <taxon>Viruses</taxon>
        <taxon>Duplodnaviria</taxon>
        <taxon>Heunggongvirae</taxon>
        <taxon>Uroviricota</taxon>
        <taxon>Caudoviricetes</taxon>
        <taxon>Vequintavirinae</taxon>
        <taxon>Certrevirus</taxon>
        <taxon>Certrevirus CR8</taxon>
    </lineage>
</organism>
<dbReference type="Proteomes" id="UP000026984">
    <property type="component" value="Segment"/>
</dbReference>
<sequence>MTRYFVTRNVYRLENGNVYRWSGARGGWLHRDGFTPSDLTDGTVIGAVEVSEEEANRRISELLKGGAK</sequence>
<reference evidence="1 2" key="1">
    <citation type="submission" date="2013-04" db="EMBL/GenBank/DDBJ databases">
        <title>Complete Genome Sequence of Cronobacter sakazakii Bacteriophage CR8.</title>
        <authorList>
            <person name="Kim Y."/>
            <person name="Shin H."/>
            <person name="Ryu S."/>
        </authorList>
    </citation>
    <scope>NUCLEOTIDE SEQUENCE [LARGE SCALE GENOMIC DNA]</scope>
</reference>
<dbReference type="EMBL" id="KC954774">
    <property type="protein sequence ID" value="AIA64676.1"/>
    <property type="molecule type" value="Genomic_DNA"/>
</dbReference>
<dbReference type="GeneID" id="19686897"/>
<evidence type="ECO:0000313" key="1">
    <source>
        <dbReference type="EMBL" id="AIA64676.1"/>
    </source>
</evidence>
<accession>A0A060AGE5</accession>
<evidence type="ECO:0000313" key="2">
    <source>
        <dbReference type="Proteomes" id="UP000026984"/>
    </source>
</evidence>
<gene>
    <name evidence="1" type="ORF">CR8_146</name>
</gene>
<protein>
    <submittedName>
        <fullName evidence="1">Uncharacterized protein</fullName>
    </submittedName>
</protein>
<dbReference type="KEGG" id="vg:19686897"/>
<keyword evidence="2" id="KW-1185">Reference proteome</keyword>
<dbReference type="RefSeq" id="YP_009042383.1">
    <property type="nucleotide sequence ID" value="NC_024354.1"/>
</dbReference>
<proteinExistence type="predicted"/>
<name>A0A060AGE5_9CAUD</name>